<evidence type="ECO:0008006" key="3">
    <source>
        <dbReference type="Google" id="ProtNLM"/>
    </source>
</evidence>
<accession>A0ABN6Q5M4</accession>
<gene>
    <name evidence="1" type="ORF">ANSO36C_25190</name>
</gene>
<dbReference type="EMBL" id="AP025732">
    <property type="protein sequence ID" value="BDI16717.1"/>
    <property type="molecule type" value="Genomic_DNA"/>
</dbReference>
<name>A0ABN6Q5M4_NOSCO</name>
<evidence type="ECO:0000313" key="2">
    <source>
        <dbReference type="Proteomes" id="UP001055453"/>
    </source>
</evidence>
<keyword evidence="2" id="KW-1185">Reference proteome</keyword>
<evidence type="ECO:0000313" key="1">
    <source>
        <dbReference type="EMBL" id="BDI16717.1"/>
    </source>
</evidence>
<organism evidence="1 2">
    <name type="scientific">Nostoc cf. commune SO-36</name>
    <dbReference type="NCBI Taxonomy" id="449208"/>
    <lineage>
        <taxon>Bacteria</taxon>
        <taxon>Bacillati</taxon>
        <taxon>Cyanobacteriota</taxon>
        <taxon>Cyanophyceae</taxon>
        <taxon>Nostocales</taxon>
        <taxon>Nostocaceae</taxon>
        <taxon>Nostoc</taxon>
    </lineage>
</organism>
<reference evidence="1" key="1">
    <citation type="submission" date="2022-04" db="EMBL/GenBank/DDBJ databases">
        <title>Complete genome sequence of a cyanobacterium, Nostoc sp. SO-36, isolated in Antarctica.</title>
        <authorList>
            <person name="Kanesaki Y."/>
            <person name="Effendi D."/>
            <person name="Sakamoto T."/>
            <person name="Ohtani S."/>
            <person name="Awai K."/>
        </authorList>
    </citation>
    <scope>NUCLEOTIDE SEQUENCE</scope>
    <source>
        <strain evidence="1">SO-36</strain>
    </source>
</reference>
<proteinExistence type="predicted"/>
<dbReference type="Proteomes" id="UP001055453">
    <property type="component" value="Chromosome"/>
</dbReference>
<sequence>MIIDLDAERGRISLSTKQLEPEPGDMIKNRDLVYDKAEEMAAKYREQLLAKQQGATAATGASLEASEEEIPPAAELDEEIPPAAELDEEIPPAAELEEIPAATETEEEIPVAAELEEIPAATETEEEIPVAVEE</sequence>
<protein>
    <recommendedName>
        <fullName evidence="3">30S ribosomal protein S1</fullName>
    </recommendedName>
</protein>